<comment type="similarity">
    <text evidence="2">Belongs to the peptidase S54 family.</text>
</comment>
<reference evidence="10" key="1">
    <citation type="journal article" date="2019" name="Int. J. Syst. Evol. Microbiol.">
        <title>The Global Catalogue of Microorganisms (GCM) 10K type strain sequencing project: providing services to taxonomists for standard genome sequencing and annotation.</title>
        <authorList>
            <consortium name="The Broad Institute Genomics Platform"/>
            <consortium name="The Broad Institute Genome Sequencing Center for Infectious Disease"/>
            <person name="Wu L."/>
            <person name="Ma J."/>
        </authorList>
    </citation>
    <scope>NUCLEOTIDE SEQUENCE [LARGE SCALE GENOMIC DNA]</scope>
    <source>
        <strain evidence="10">NBRC 110140</strain>
    </source>
</reference>
<feature type="transmembrane region" description="Helical" evidence="7">
    <location>
        <begin position="188"/>
        <end position="209"/>
    </location>
</feature>
<dbReference type="SUPFAM" id="SSF144091">
    <property type="entry name" value="Rhomboid-like"/>
    <property type="match status" value="1"/>
</dbReference>
<evidence type="ECO:0000256" key="6">
    <source>
        <dbReference type="ARBA" id="ARBA00023136"/>
    </source>
</evidence>
<dbReference type="GO" id="GO:0006508">
    <property type="term" value="P:proteolysis"/>
    <property type="evidence" value="ECO:0007669"/>
    <property type="project" value="UniProtKB-KW"/>
</dbReference>
<dbReference type="GO" id="GO:0008233">
    <property type="term" value="F:peptidase activity"/>
    <property type="evidence" value="ECO:0007669"/>
    <property type="project" value="UniProtKB-KW"/>
</dbReference>
<comment type="subcellular location">
    <subcellularLocation>
        <location evidence="1">Membrane</location>
        <topology evidence="1">Multi-pass membrane protein</topology>
    </subcellularLocation>
</comment>
<feature type="transmembrane region" description="Helical" evidence="7">
    <location>
        <begin position="98"/>
        <end position="118"/>
    </location>
</feature>
<proteinExistence type="inferred from homology"/>
<keyword evidence="10" id="KW-1185">Reference proteome</keyword>
<sequence>MFPFRDHNPSRRPAYVTWALMAVNILVFLTYVPILDQPRELGAFFATWALVPAEFSAGIDYHTVLTSMFLHGGLMHIAGNMLFLWIFGDNVEDAMGHITFLIFYLLAGFGAAMAQVLVGPHSPVPMVGASGAIAGVMGAYLLLYPRAKVDVLIIFVVFFKVFTLPAYVVLAVWMGMQFFGELSGGAGIAYWAHIGGFMAGGVLAIPVFLRLGGARFWKDADYHPPHKPTFESRTTNIPIIKRRR</sequence>
<evidence type="ECO:0000259" key="8">
    <source>
        <dbReference type="Pfam" id="PF01694"/>
    </source>
</evidence>
<evidence type="ECO:0000256" key="3">
    <source>
        <dbReference type="ARBA" id="ARBA00022692"/>
    </source>
</evidence>
<evidence type="ECO:0000256" key="5">
    <source>
        <dbReference type="ARBA" id="ARBA00022989"/>
    </source>
</evidence>
<feature type="transmembrane region" description="Helical" evidence="7">
    <location>
        <begin position="124"/>
        <end position="144"/>
    </location>
</feature>
<comment type="caution">
    <text evidence="9">The sequence shown here is derived from an EMBL/GenBank/DDBJ whole genome shotgun (WGS) entry which is preliminary data.</text>
</comment>
<keyword evidence="3 7" id="KW-0812">Transmembrane</keyword>
<accession>A0ABQ5VUM8</accession>
<dbReference type="InterPro" id="IPR022764">
    <property type="entry name" value="Peptidase_S54_rhomboid_dom"/>
</dbReference>
<protein>
    <submittedName>
        <fullName evidence="9">Rhomboid family intramembrane serine protease</fullName>
    </submittedName>
</protein>
<dbReference type="Proteomes" id="UP001156694">
    <property type="component" value="Unassembled WGS sequence"/>
</dbReference>
<evidence type="ECO:0000313" key="9">
    <source>
        <dbReference type="EMBL" id="GLQ34896.1"/>
    </source>
</evidence>
<keyword evidence="9" id="KW-0645">Protease</keyword>
<dbReference type="EMBL" id="BSNN01000002">
    <property type="protein sequence ID" value="GLQ34896.1"/>
    <property type="molecule type" value="Genomic_DNA"/>
</dbReference>
<feature type="transmembrane region" description="Helical" evidence="7">
    <location>
        <begin position="65"/>
        <end position="86"/>
    </location>
</feature>
<evidence type="ECO:0000256" key="7">
    <source>
        <dbReference type="SAM" id="Phobius"/>
    </source>
</evidence>
<keyword evidence="5 7" id="KW-1133">Transmembrane helix</keyword>
<evidence type="ECO:0000256" key="1">
    <source>
        <dbReference type="ARBA" id="ARBA00004141"/>
    </source>
</evidence>
<feature type="transmembrane region" description="Helical" evidence="7">
    <location>
        <begin position="15"/>
        <end position="34"/>
    </location>
</feature>
<dbReference type="PANTHER" id="PTHR43731:SF14">
    <property type="entry name" value="PRESENILIN-ASSOCIATED RHOMBOID-LIKE PROTEIN, MITOCHONDRIAL"/>
    <property type="match status" value="1"/>
</dbReference>
<dbReference type="Pfam" id="PF01694">
    <property type="entry name" value="Rhomboid"/>
    <property type="match status" value="1"/>
</dbReference>
<keyword evidence="6 7" id="KW-0472">Membrane</keyword>
<dbReference type="InterPro" id="IPR035952">
    <property type="entry name" value="Rhomboid-like_sf"/>
</dbReference>
<feature type="transmembrane region" description="Helical" evidence="7">
    <location>
        <begin position="151"/>
        <end position="176"/>
    </location>
</feature>
<dbReference type="InterPro" id="IPR050925">
    <property type="entry name" value="Rhomboid_protease_S54"/>
</dbReference>
<evidence type="ECO:0000256" key="2">
    <source>
        <dbReference type="ARBA" id="ARBA00009045"/>
    </source>
</evidence>
<evidence type="ECO:0000256" key="4">
    <source>
        <dbReference type="ARBA" id="ARBA00022801"/>
    </source>
</evidence>
<name>A0ABQ5VUM8_9RHOB</name>
<keyword evidence="4" id="KW-0378">Hydrolase</keyword>
<organism evidence="9 10">
    <name type="scientific">Amylibacter marinus</name>
    <dbReference type="NCBI Taxonomy" id="1475483"/>
    <lineage>
        <taxon>Bacteria</taxon>
        <taxon>Pseudomonadati</taxon>
        <taxon>Pseudomonadota</taxon>
        <taxon>Alphaproteobacteria</taxon>
        <taxon>Rhodobacterales</taxon>
        <taxon>Paracoccaceae</taxon>
        <taxon>Amylibacter</taxon>
    </lineage>
</organism>
<dbReference type="Gene3D" id="1.20.1540.10">
    <property type="entry name" value="Rhomboid-like"/>
    <property type="match status" value="1"/>
</dbReference>
<dbReference type="PANTHER" id="PTHR43731">
    <property type="entry name" value="RHOMBOID PROTEASE"/>
    <property type="match status" value="1"/>
</dbReference>
<feature type="domain" description="Peptidase S54 rhomboid" evidence="8">
    <location>
        <begin position="61"/>
        <end position="208"/>
    </location>
</feature>
<gene>
    <name evidence="9" type="ORF">GCM10007939_11790</name>
</gene>
<dbReference type="RefSeq" id="WP_284376963.1">
    <property type="nucleotide sequence ID" value="NZ_BSNN01000002.1"/>
</dbReference>
<evidence type="ECO:0000313" key="10">
    <source>
        <dbReference type="Proteomes" id="UP001156694"/>
    </source>
</evidence>